<evidence type="ECO:0000313" key="2">
    <source>
        <dbReference type="Proteomes" id="UP000192328"/>
    </source>
</evidence>
<sequence length="484" mass="53700">MELIRATEQELDELLAFYQHVADNMGKSGLQQWRWGVYPSEEIIREDVLRGDLYYMRSDGALVAAVVFMNGQEPEYDSLTWSCGLRPGIFHRLGVHPSMQGAGMGGLVLDDVLQLLRRSGCDCVRCDTSEQNEHAIRLYEKLGFRRCGKIHWEGAEGDNITFDKPLKRETPLWPILMKPAFRDGALTPWGGNRLHEIYGKETKNDRTGESMEVSCIPGFESTDAQGRKLTELIAEHREKLVGSYADKPFPLLLKLIDVREKLSVQVHPNDAYAAEHENGKLGKTEAWLVLDTPAGGGDLVYGVKQGTTREELKAACDEGTVEKLLNKVKVKRGDVCFIPAGCVHAVGAGVMLYEIQQSSDLTYRFYDWDRADADGNKRELHLDKALDVARLRSAPAMKRVGKAFGTRRVLSEKYFTLDLIHTDTMELLPAVHEFGILTVIEGEMELRFSGGMVAMKAGDTCLLAKNGPELALVGAGTAALAMPG</sequence>
<evidence type="ECO:0000313" key="1">
    <source>
        <dbReference type="EMBL" id="SMC57722.1"/>
    </source>
</evidence>
<dbReference type="EMBL" id="FWXZ01000002">
    <property type="protein sequence ID" value="SMC57722.1"/>
    <property type="molecule type" value="Genomic_DNA"/>
</dbReference>
<dbReference type="Proteomes" id="UP000192328">
    <property type="component" value="Unassembled WGS sequence"/>
</dbReference>
<accession>A0AC61PKX7</accession>
<protein>
    <submittedName>
        <fullName evidence="1">Mannose-6-phosphate isomerase, class I</fullName>
    </submittedName>
</protein>
<organism evidence="1 2">
    <name type="scientific">Aristaeella lactis</name>
    <dbReference type="NCBI Taxonomy" id="3046383"/>
    <lineage>
        <taxon>Bacteria</taxon>
        <taxon>Bacillati</taxon>
        <taxon>Bacillota</taxon>
        <taxon>Clostridia</taxon>
        <taxon>Eubacteriales</taxon>
        <taxon>Aristaeellaceae</taxon>
        <taxon>Aristaeella</taxon>
    </lineage>
</organism>
<gene>
    <name evidence="1" type="ORF">SAMN06297397_1478</name>
</gene>
<comment type="caution">
    <text evidence="1">The sequence shown here is derived from an EMBL/GenBank/DDBJ whole genome shotgun (WGS) entry which is preliminary data.</text>
</comment>
<reference evidence="1" key="1">
    <citation type="submission" date="2017-04" db="EMBL/GenBank/DDBJ databases">
        <authorList>
            <person name="Varghese N."/>
            <person name="Submissions S."/>
        </authorList>
    </citation>
    <scope>NUCLEOTIDE SEQUENCE</scope>
    <source>
        <strain evidence="1">WTE2008</strain>
    </source>
</reference>
<proteinExistence type="predicted"/>
<keyword evidence="1" id="KW-0413">Isomerase</keyword>
<keyword evidence="2" id="KW-1185">Reference proteome</keyword>
<name>A0AC61PKX7_9FIRM</name>